<feature type="compositionally biased region" description="Low complexity" evidence="1">
    <location>
        <begin position="514"/>
        <end position="523"/>
    </location>
</feature>
<feature type="transmembrane region" description="Helical" evidence="2">
    <location>
        <begin position="331"/>
        <end position="354"/>
    </location>
</feature>
<feature type="transmembrane region" description="Helical" evidence="2">
    <location>
        <begin position="412"/>
        <end position="431"/>
    </location>
</feature>
<dbReference type="Gene3D" id="1.20.1250.20">
    <property type="entry name" value="MFS general substrate transporter like domains"/>
    <property type="match status" value="2"/>
</dbReference>
<dbReference type="InterPro" id="IPR036259">
    <property type="entry name" value="MFS_trans_sf"/>
</dbReference>
<reference evidence="3" key="1">
    <citation type="submission" date="2016-01" db="EMBL/GenBank/DDBJ databases">
        <title>Reference transcriptome for the parasite Schistocephalus solidus: insights into the molecular evolution of parasitism.</title>
        <authorList>
            <person name="Hebert F.O."/>
            <person name="Grambauer S."/>
            <person name="Barber I."/>
            <person name="Landry C.R."/>
            <person name="Aubin-Horth N."/>
        </authorList>
    </citation>
    <scope>NUCLEOTIDE SEQUENCE</scope>
</reference>
<dbReference type="InterPro" id="IPR011701">
    <property type="entry name" value="MFS"/>
</dbReference>
<evidence type="ECO:0000256" key="1">
    <source>
        <dbReference type="SAM" id="MobiDB-lite"/>
    </source>
</evidence>
<feature type="region of interest" description="Disordered" evidence="1">
    <location>
        <begin position="474"/>
        <end position="497"/>
    </location>
</feature>
<dbReference type="GO" id="GO:0022857">
    <property type="term" value="F:transmembrane transporter activity"/>
    <property type="evidence" value="ECO:0007669"/>
    <property type="project" value="InterPro"/>
</dbReference>
<dbReference type="InterPro" id="IPR050327">
    <property type="entry name" value="Proton-linked_MCT"/>
</dbReference>
<keyword evidence="2" id="KW-0472">Membrane</keyword>
<accession>A0A0V0JBA2</accession>
<feature type="transmembrane region" description="Helical" evidence="2">
    <location>
        <begin position="79"/>
        <end position="97"/>
    </location>
</feature>
<feature type="transmembrane region" description="Helical" evidence="2">
    <location>
        <begin position="169"/>
        <end position="187"/>
    </location>
</feature>
<dbReference type="AlphaFoldDB" id="A0A0V0JBA2"/>
<gene>
    <name evidence="3" type="primary">MOT12</name>
    <name evidence="3" type="ORF">TR102435</name>
</gene>
<dbReference type="EMBL" id="GEEE01000209">
    <property type="protein sequence ID" value="JAP63016.1"/>
    <property type="molecule type" value="Transcribed_RNA"/>
</dbReference>
<protein>
    <submittedName>
        <fullName evidence="3">Monocarboxylate transporter 12</fullName>
    </submittedName>
</protein>
<sequence>MSTVEVDGSRAWVTVAGCFISNFILGGLAKSYGIIMEAFQEEFDAPSVYFTLTGGILYMIMFVLSLPNHLIVERIGDRAVVMVGGVCSCLSLLMAAAAPSVTIWAVAIGGGLGFSFACVYFNIFAVVGRCFRKKLGLANGISVAGVSVGQMAFPSFVTFLLEHYGVRSGTLVMAGFCLNICITAALMPRTVIDPSESEESSSALNVGCEDSEERQKDMSIVDGELECLKPSGDDILISSSSRNSSVSVTSLYHRSRLPNFLLAVYIVGKVFADNGDIGISFIAPPYATQMGFTSKTTSLAIAVAGVVDLLSRLIFGWLTDLPMFVGKRGTFLAVTWLVEGFNAIAFGELASVSWAVDSVHVSQPLWGPKPSTSLYVGFFLCFAVHGVCSGTAMTQMMVVLSDWVGPSRLPKSLAIMMVTLGLVYVPAQAVIGYLNDVSGTYAWSMRLCALWLLIATMIFLLEFPLRRWHADRSRSLRSTPSGRRTRQGSGSTAVKASLSQSGYQFTASVERSSLTASSATADSPGFFSRSQPLARA</sequence>
<dbReference type="PANTHER" id="PTHR11360:SF311">
    <property type="entry name" value="MAJOR FACILITATOR SUPERFAMILY (MFS) PROFILE DOMAIN-CONTAINING PROTEIN"/>
    <property type="match status" value="1"/>
</dbReference>
<keyword evidence="2" id="KW-0812">Transmembrane</keyword>
<organism evidence="3">
    <name type="scientific">Schistocephalus solidus</name>
    <name type="common">Tapeworm</name>
    <dbReference type="NCBI Taxonomy" id="70667"/>
    <lineage>
        <taxon>Eukaryota</taxon>
        <taxon>Metazoa</taxon>
        <taxon>Spiralia</taxon>
        <taxon>Lophotrochozoa</taxon>
        <taxon>Platyhelminthes</taxon>
        <taxon>Cestoda</taxon>
        <taxon>Eucestoda</taxon>
        <taxon>Diphyllobothriidea</taxon>
        <taxon>Diphyllobothriidae</taxon>
        <taxon>Schistocephalus</taxon>
    </lineage>
</organism>
<feature type="transmembrane region" description="Helical" evidence="2">
    <location>
        <begin position="103"/>
        <end position="125"/>
    </location>
</feature>
<proteinExistence type="predicted"/>
<feature type="transmembrane region" description="Helical" evidence="2">
    <location>
        <begin position="47"/>
        <end position="67"/>
    </location>
</feature>
<feature type="transmembrane region" description="Helical" evidence="2">
    <location>
        <begin position="299"/>
        <end position="319"/>
    </location>
</feature>
<evidence type="ECO:0000256" key="2">
    <source>
        <dbReference type="SAM" id="Phobius"/>
    </source>
</evidence>
<keyword evidence="2" id="KW-1133">Transmembrane helix</keyword>
<feature type="transmembrane region" description="Helical" evidence="2">
    <location>
        <begin position="137"/>
        <end position="157"/>
    </location>
</feature>
<dbReference type="SUPFAM" id="SSF103473">
    <property type="entry name" value="MFS general substrate transporter"/>
    <property type="match status" value="1"/>
</dbReference>
<feature type="transmembrane region" description="Helical" evidence="2">
    <location>
        <begin position="12"/>
        <end position="35"/>
    </location>
</feature>
<feature type="region of interest" description="Disordered" evidence="1">
    <location>
        <begin position="514"/>
        <end position="536"/>
    </location>
</feature>
<feature type="compositionally biased region" description="Polar residues" evidence="1">
    <location>
        <begin position="476"/>
        <end position="497"/>
    </location>
</feature>
<dbReference type="Pfam" id="PF07690">
    <property type="entry name" value="MFS_1"/>
    <property type="match status" value="2"/>
</dbReference>
<feature type="transmembrane region" description="Helical" evidence="2">
    <location>
        <begin position="374"/>
        <end position="400"/>
    </location>
</feature>
<evidence type="ECO:0000313" key="3">
    <source>
        <dbReference type="EMBL" id="JAP63016.1"/>
    </source>
</evidence>
<feature type="transmembrane region" description="Helical" evidence="2">
    <location>
        <begin position="443"/>
        <end position="465"/>
    </location>
</feature>
<dbReference type="PANTHER" id="PTHR11360">
    <property type="entry name" value="MONOCARBOXYLATE TRANSPORTER"/>
    <property type="match status" value="1"/>
</dbReference>
<name>A0A0V0JBA2_SCHSO</name>